<comment type="caution">
    <text evidence="1">The sequence shown here is derived from an EMBL/GenBank/DDBJ whole genome shotgun (WGS) entry which is preliminary data.</text>
</comment>
<reference evidence="1" key="1">
    <citation type="submission" date="2020-06" db="EMBL/GenBank/DDBJ databases">
        <title>Draft genome sequences of strains closely related to Aspergillus parafelis and Aspergillus hiratsukae.</title>
        <authorList>
            <person name="Dos Santos R.A.C."/>
            <person name="Rivero-Menendez O."/>
            <person name="Steenwyk J.L."/>
            <person name="Mead M.E."/>
            <person name="Goldman G.H."/>
            <person name="Alastruey-Izquierdo A."/>
            <person name="Rokas A."/>
        </authorList>
    </citation>
    <scope>NUCLEOTIDE SEQUENCE</scope>
    <source>
        <strain evidence="1">CNM-CM5793</strain>
        <strain evidence="2">CNM-CM6106</strain>
    </source>
</reference>
<evidence type="ECO:0000313" key="3">
    <source>
        <dbReference type="Proteomes" id="UP000630445"/>
    </source>
</evidence>
<name>A0A8H6P0J1_9EURO</name>
<protein>
    <submittedName>
        <fullName evidence="1">Uncharacterized protein</fullName>
    </submittedName>
</protein>
<dbReference type="AlphaFoldDB" id="A0A8H6P0J1"/>
<evidence type="ECO:0000313" key="1">
    <source>
        <dbReference type="EMBL" id="KAF7114477.1"/>
    </source>
</evidence>
<sequence length="154" mass="17401">MARFSDSYAYRGSWKEPDFFFRVNDHVLPTLAVECGWSEVKERFYNDMDLLLVGGSGSTNVVIIVIWTRLGARVSGTVELFMRDQNGIPRLDQSETIFPRPATASNQRLSIRRSDLFGPAMVAGRNGNDILYLDVEQLRNHATRALSFMNLVPA</sequence>
<proteinExistence type="predicted"/>
<dbReference type="EMBL" id="JACBAF010002294">
    <property type="protein sequence ID" value="KAF7157953.1"/>
    <property type="molecule type" value="Genomic_DNA"/>
</dbReference>
<dbReference type="EMBL" id="JACBAD010002124">
    <property type="protein sequence ID" value="KAF7114477.1"/>
    <property type="molecule type" value="Genomic_DNA"/>
</dbReference>
<organism evidence="1 3">
    <name type="scientific">Aspergillus hiratsukae</name>
    <dbReference type="NCBI Taxonomy" id="1194566"/>
    <lineage>
        <taxon>Eukaryota</taxon>
        <taxon>Fungi</taxon>
        <taxon>Dikarya</taxon>
        <taxon>Ascomycota</taxon>
        <taxon>Pezizomycotina</taxon>
        <taxon>Eurotiomycetes</taxon>
        <taxon>Eurotiomycetidae</taxon>
        <taxon>Eurotiales</taxon>
        <taxon>Aspergillaceae</taxon>
        <taxon>Aspergillus</taxon>
        <taxon>Aspergillus subgen. Fumigati</taxon>
    </lineage>
</organism>
<evidence type="ECO:0000313" key="2">
    <source>
        <dbReference type="EMBL" id="KAF7157953.1"/>
    </source>
</evidence>
<dbReference type="Proteomes" id="UP000662466">
    <property type="component" value="Unassembled WGS sequence"/>
</dbReference>
<dbReference type="OrthoDB" id="76567at2759"/>
<keyword evidence="3" id="KW-1185">Reference proteome</keyword>
<accession>A0A8H6P0J1</accession>
<gene>
    <name evidence="1" type="ORF">CNMCM5793_008781</name>
    <name evidence="2" type="ORF">CNMCM6106_004242</name>
</gene>
<dbReference type="Proteomes" id="UP000630445">
    <property type="component" value="Unassembled WGS sequence"/>
</dbReference>